<reference evidence="3" key="1">
    <citation type="journal article" date="2013" name="Science">
        <title>The Amborella genome and the evolution of flowering plants.</title>
        <authorList>
            <consortium name="Amborella Genome Project"/>
        </authorList>
    </citation>
    <scope>NUCLEOTIDE SEQUENCE [LARGE SCALE GENOMIC DNA]</scope>
</reference>
<protein>
    <recommendedName>
        <fullName evidence="1">FCP1 homology domain-containing protein</fullName>
    </recommendedName>
</protein>
<dbReference type="eggNOG" id="KOG1605">
    <property type="taxonomic scope" value="Eukaryota"/>
</dbReference>
<dbReference type="PANTHER" id="PTHR12210">
    <property type="entry name" value="DULLARD PROTEIN PHOSPHATASE"/>
    <property type="match status" value="1"/>
</dbReference>
<dbReference type="OrthoDB" id="277011at2759"/>
<dbReference type="PROSITE" id="PS50969">
    <property type="entry name" value="FCP1"/>
    <property type="match status" value="1"/>
</dbReference>
<dbReference type="CDD" id="cd07521">
    <property type="entry name" value="HAD_FCP1-like"/>
    <property type="match status" value="1"/>
</dbReference>
<evidence type="ECO:0000259" key="1">
    <source>
        <dbReference type="PROSITE" id="PS50969"/>
    </source>
</evidence>
<dbReference type="Gramene" id="ERN09367">
    <property type="protein sequence ID" value="ERN09367"/>
    <property type="gene ID" value="AMTR_s00162p00080780"/>
</dbReference>
<dbReference type="AlphaFoldDB" id="W1PH97"/>
<dbReference type="FunFam" id="3.40.50.1000:FF:000093">
    <property type="entry name" value="NLI interacting factor-like phosphatase family protein"/>
    <property type="match status" value="1"/>
</dbReference>
<accession>W1PH97</accession>
<proteinExistence type="predicted"/>
<dbReference type="EMBL" id="KI392984">
    <property type="protein sequence ID" value="ERN09367.1"/>
    <property type="molecule type" value="Genomic_DNA"/>
</dbReference>
<dbReference type="STRING" id="13333.W1PH97"/>
<dbReference type="KEGG" id="atr:18437514"/>
<dbReference type="SMART" id="SM00577">
    <property type="entry name" value="CPDc"/>
    <property type="match status" value="1"/>
</dbReference>
<dbReference type="GO" id="GO:0004721">
    <property type="term" value="F:phosphoprotein phosphatase activity"/>
    <property type="evidence" value="ECO:0000318"/>
    <property type="project" value="GO_Central"/>
</dbReference>
<feature type="domain" description="FCP1 homology" evidence="1">
    <location>
        <begin position="103"/>
        <end position="262"/>
    </location>
</feature>
<dbReference type="HOGENOM" id="CLU_020262_4_2_1"/>
<dbReference type="InterPro" id="IPR036412">
    <property type="entry name" value="HAD-like_sf"/>
</dbReference>
<dbReference type="SUPFAM" id="SSF56784">
    <property type="entry name" value="HAD-like"/>
    <property type="match status" value="1"/>
</dbReference>
<dbReference type="InterPro" id="IPR050365">
    <property type="entry name" value="TIM50"/>
</dbReference>
<organism evidence="2 3">
    <name type="scientific">Amborella trichopoda</name>
    <dbReference type="NCBI Taxonomy" id="13333"/>
    <lineage>
        <taxon>Eukaryota</taxon>
        <taxon>Viridiplantae</taxon>
        <taxon>Streptophyta</taxon>
        <taxon>Embryophyta</taxon>
        <taxon>Tracheophyta</taxon>
        <taxon>Spermatophyta</taxon>
        <taxon>Magnoliopsida</taxon>
        <taxon>Amborellales</taxon>
        <taxon>Amborellaceae</taxon>
        <taxon>Amborella</taxon>
    </lineage>
</organism>
<dbReference type="InterPro" id="IPR023214">
    <property type="entry name" value="HAD_sf"/>
</dbReference>
<dbReference type="InterPro" id="IPR004274">
    <property type="entry name" value="FCP1_dom"/>
</dbReference>
<dbReference type="NCBIfam" id="TIGR02251">
    <property type="entry name" value="HIF-SF_euk"/>
    <property type="match status" value="1"/>
</dbReference>
<keyword evidence="3" id="KW-1185">Reference proteome</keyword>
<name>W1PH97_AMBTC</name>
<sequence length="285" mass="32286">MVSKARKQPTPKSAKIRTVTLNSGCRKTPKKPPSPSSILLISSLRKSLGSCKRCVLKLLSGVLRPSDFNHRGRGFHPHKIHFDPEPIKEIPVSSQNALLPPPNFPFKATIFLDLDETLVHSSLSPPPDIYDFVVNPSIDGHISTFYVKKRPGIDEFFEFIEGKFEVVIFTAGLKVYAEMVIDKIDKRGVISHRLYRDSCKEVNGKFIKDLSKTGRDIGRMVIIDDNPDCFSLQKENAIQVRQFVNDLWDTELSKLVKFLEVALGFNDIRQAIARYHSQQGERLNL</sequence>
<dbReference type="Proteomes" id="UP000017836">
    <property type="component" value="Unassembled WGS sequence"/>
</dbReference>
<dbReference type="Gene3D" id="3.40.50.1000">
    <property type="entry name" value="HAD superfamily/HAD-like"/>
    <property type="match status" value="1"/>
</dbReference>
<evidence type="ECO:0000313" key="2">
    <source>
        <dbReference type="EMBL" id="ERN09367.1"/>
    </source>
</evidence>
<dbReference type="OMA" id="PKMYDFV"/>
<dbReference type="Pfam" id="PF03031">
    <property type="entry name" value="NIF"/>
    <property type="match status" value="1"/>
</dbReference>
<evidence type="ECO:0000313" key="3">
    <source>
        <dbReference type="Proteomes" id="UP000017836"/>
    </source>
</evidence>
<dbReference type="InterPro" id="IPR011948">
    <property type="entry name" value="Dullard_phosphatase"/>
</dbReference>
<gene>
    <name evidence="2" type="ORF">AMTR_s00162p00080780</name>
</gene>